<proteinExistence type="predicted"/>
<dbReference type="EMBL" id="JAPWTJ010001013">
    <property type="protein sequence ID" value="KAJ8974350.1"/>
    <property type="molecule type" value="Genomic_DNA"/>
</dbReference>
<protein>
    <submittedName>
        <fullName evidence="1">Uncharacterized protein</fullName>
    </submittedName>
</protein>
<sequence>MLKADIKVYKNVDIGKYSKLTGYLESQSKGIQAKKAVVLDSMQIEECFTKAWDKEHLMIKVALIVSGVCRCCELTN</sequence>
<keyword evidence="2" id="KW-1185">Reference proteome</keyword>
<reference evidence="1" key="1">
    <citation type="journal article" date="2023" name="Insect Mol. Biol.">
        <title>Genome sequencing provides insights into the evolution of gene families encoding plant cell wall-degrading enzymes in longhorned beetles.</title>
        <authorList>
            <person name="Shin N.R."/>
            <person name="Okamura Y."/>
            <person name="Kirsch R."/>
            <person name="Pauchet Y."/>
        </authorList>
    </citation>
    <scope>NUCLEOTIDE SEQUENCE</scope>
    <source>
        <strain evidence="1">MMC_N1</strain>
    </source>
</reference>
<organism evidence="1 2">
    <name type="scientific">Molorchus minor</name>
    <dbReference type="NCBI Taxonomy" id="1323400"/>
    <lineage>
        <taxon>Eukaryota</taxon>
        <taxon>Metazoa</taxon>
        <taxon>Ecdysozoa</taxon>
        <taxon>Arthropoda</taxon>
        <taxon>Hexapoda</taxon>
        <taxon>Insecta</taxon>
        <taxon>Pterygota</taxon>
        <taxon>Neoptera</taxon>
        <taxon>Endopterygota</taxon>
        <taxon>Coleoptera</taxon>
        <taxon>Polyphaga</taxon>
        <taxon>Cucujiformia</taxon>
        <taxon>Chrysomeloidea</taxon>
        <taxon>Cerambycidae</taxon>
        <taxon>Lamiinae</taxon>
        <taxon>Monochamini</taxon>
        <taxon>Molorchus</taxon>
    </lineage>
</organism>
<gene>
    <name evidence="1" type="ORF">NQ317_009221</name>
</gene>
<dbReference type="Proteomes" id="UP001162164">
    <property type="component" value="Unassembled WGS sequence"/>
</dbReference>
<accession>A0ABQ9J851</accession>
<evidence type="ECO:0000313" key="2">
    <source>
        <dbReference type="Proteomes" id="UP001162164"/>
    </source>
</evidence>
<name>A0ABQ9J851_9CUCU</name>
<comment type="caution">
    <text evidence="1">The sequence shown here is derived from an EMBL/GenBank/DDBJ whole genome shotgun (WGS) entry which is preliminary data.</text>
</comment>
<evidence type="ECO:0000313" key="1">
    <source>
        <dbReference type="EMBL" id="KAJ8974350.1"/>
    </source>
</evidence>